<gene>
    <name evidence="1" type="ORF">H8K47_15300</name>
</gene>
<organism evidence="1 2">
    <name type="scientific">Undibacterium rugosum</name>
    <dbReference type="NCBI Taxonomy" id="2762291"/>
    <lineage>
        <taxon>Bacteria</taxon>
        <taxon>Pseudomonadati</taxon>
        <taxon>Pseudomonadota</taxon>
        <taxon>Betaproteobacteria</taxon>
        <taxon>Burkholderiales</taxon>
        <taxon>Oxalobacteraceae</taxon>
        <taxon>Undibacterium</taxon>
    </lineage>
</organism>
<reference evidence="1" key="1">
    <citation type="submission" date="2020-08" db="EMBL/GenBank/DDBJ databases">
        <title>Novel species isolated from subtropical streams in China.</title>
        <authorList>
            <person name="Lu H."/>
        </authorList>
    </citation>
    <scope>NUCLEOTIDE SEQUENCE</scope>
    <source>
        <strain evidence="1">CY7W</strain>
    </source>
</reference>
<dbReference type="EMBL" id="JACOGG010000019">
    <property type="protein sequence ID" value="MBC3936733.1"/>
    <property type="molecule type" value="Genomic_DNA"/>
</dbReference>
<protein>
    <submittedName>
        <fullName evidence="1">Uncharacterized protein</fullName>
    </submittedName>
</protein>
<keyword evidence="2" id="KW-1185">Reference proteome</keyword>
<evidence type="ECO:0000313" key="2">
    <source>
        <dbReference type="Proteomes" id="UP000612361"/>
    </source>
</evidence>
<dbReference type="Proteomes" id="UP000612361">
    <property type="component" value="Unassembled WGS sequence"/>
</dbReference>
<proteinExistence type="predicted"/>
<comment type="caution">
    <text evidence="1">The sequence shown here is derived from an EMBL/GenBank/DDBJ whole genome shotgun (WGS) entry which is preliminary data.</text>
</comment>
<sequence length="65" mass="7503">MSPNVDWSLAPKEACWWAMDANGQANWFLKPNVAAFTDFWLSEPVPAPDFEFKGNWRESLTPRQC</sequence>
<dbReference type="AlphaFoldDB" id="A0A923IAW3"/>
<name>A0A923IAW3_9BURK</name>
<accession>A0A923IAW3</accession>
<evidence type="ECO:0000313" key="1">
    <source>
        <dbReference type="EMBL" id="MBC3936733.1"/>
    </source>
</evidence>
<dbReference type="RefSeq" id="WP_186882271.1">
    <property type="nucleotide sequence ID" value="NZ_JACOGG010000019.1"/>
</dbReference>